<dbReference type="CDD" id="cd07779">
    <property type="entry name" value="ASKHA_NBD_FGGY_YgcE-like"/>
    <property type="match status" value="1"/>
</dbReference>
<dbReference type="InterPro" id="IPR043129">
    <property type="entry name" value="ATPase_NBD"/>
</dbReference>
<dbReference type="InterPro" id="IPR000577">
    <property type="entry name" value="Carb_kinase_FGGY"/>
</dbReference>
<keyword evidence="2" id="KW-0859">Xylose metabolism</keyword>
<keyword evidence="3 7" id="KW-0808">Transferase</keyword>
<dbReference type="SUPFAM" id="SSF53067">
    <property type="entry name" value="Actin-like ATPase domain"/>
    <property type="match status" value="2"/>
</dbReference>
<dbReference type="EC" id="2.7.1.17" evidence="7"/>
<evidence type="ECO:0000256" key="2">
    <source>
        <dbReference type="ARBA" id="ARBA00022629"/>
    </source>
</evidence>
<dbReference type="InterPro" id="IPR050406">
    <property type="entry name" value="FGGY_Carb_Kinase"/>
</dbReference>
<dbReference type="InterPro" id="IPR018484">
    <property type="entry name" value="FGGY_N"/>
</dbReference>
<organism evidence="7 8">
    <name type="scientific">Microbacterium proteolyticum</name>
    <dbReference type="NCBI Taxonomy" id="1572644"/>
    <lineage>
        <taxon>Bacteria</taxon>
        <taxon>Bacillati</taxon>
        <taxon>Actinomycetota</taxon>
        <taxon>Actinomycetes</taxon>
        <taxon>Micrococcales</taxon>
        <taxon>Microbacteriaceae</taxon>
        <taxon>Microbacterium</taxon>
    </lineage>
</organism>
<evidence type="ECO:0000313" key="8">
    <source>
        <dbReference type="Proteomes" id="UP000543579"/>
    </source>
</evidence>
<evidence type="ECO:0000259" key="6">
    <source>
        <dbReference type="Pfam" id="PF02782"/>
    </source>
</evidence>
<dbReference type="Gene3D" id="3.30.420.40">
    <property type="match status" value="2"/>
</dbReference>
<comment type="caution">
    <text evidence="7">The sequence shown here is derived from an EMBL/GenBank/DDBJ whole genome shotgun (WGS) entry which is preliminary data.</text>
</comment>
<keyword evidence="4 7" id="KW-0418">Kinase</keyword>
<proteinExistence type="inferred from homology"/>
<dbReference type="RefSeq" id="WP_221189114.1">
    <property type="nucleotide sequence ID" value="NZ_JACHXY010000001.1"/>
</dbReference>
<dbReference type="Pfam" id="PF02782">
    <property type="entry name" value="FGGY_C"/>
    <property type="match status" value="1"/>
</dbReference>
<evidence type="ECO:0000256" key="3">
    <source>
        <dbReference type="ARBA" id="ARBA00022679"/>
    </source>
</evidence>
<dbReference type="PANTHER" id="PTHR43095">
    <property type="entry name" value="SUGAR KINASE"/>
    <property type="match status" value="1"/>
</dbReference>
<feature type="domain" description="Carbohydrate kinase FGGY C-terminal" evidence="6">
    <location>
        <begin position="252"/>
        <end position="441"/>
    </location>
</feature>
<evidence type="ECO:0000259" key="5">
    <source>
        <dbReference type="Pfam" id="PF00370"/>
    </source>
</evidence>
<sequence length="499" mass="53242">MSGLVLGIDCSTTGAKCIAWDLHGRAVAQGRSDVVLSIPQPGWGEQDPEHWWAAVVHAVRDCMRTVDPASVKALSITHQRESFALLDAHDVPVRPAMLWLDARAGDQVDRVGTSRIHELTGKPPNPTPALYKLHWLAEHEPESLALTAHIVDVHAYLVHRMTGEWVTSIASADPLGILDLSASDYSDEILAGIGLDRSVLPRLVEPGTPIATLSPAAAGELTLPADVLVVAGAGDGQSAGLGAGVCAEGDAYLNLGTGLVSGCFGSSFRPHPSYRAMSGAIPGTVSNELFVGAGTFMVTWFLQEIAAGEPAGVVREDWWERQASTVPEGAEGLFVVPYWNGQLTPFWDHRARGAMVGFGGVHTRAHIYRAVLEGIAFELRWCLDQAEANFPAPVADFVAMGGGARSDLWCHIFADVLRRPVVLAGHDEATALGVGILAAVGAGLHPGIPEAVAAMTRRGRRYEPDPARAARYDELFGAYREIYPALRPVYPTIAEVAHV</sequence>
<accession>A0A7W5CGH8</accession>
<dbReference type="EMBL" id="JACHXY010000001">
    <property type="protein sequence ID" value="MBB3157207.1"/>
    <property type="molecule type" value="Genomic_DNA"/>
</dbReference>
<gene>
    <name evidence="7" type="ORF">FHS07_000891</name>
</gene>
<keyword evidence="2" id="KW-0119">Carbohydrate metabolism</keyword>
<dbReference type="PIRSF" id="PIRSF000538">
    <property type="entry name" value="GlpK"/>
    <property type="match status" value="1"/>
</dbReference>
<evidence type="ECO:0000256" key="1">
    <source>
        <dbReference type="ARBA" id="ARBA00009156"/>
    </source>
</evidence>
<feature type="domain" description="Carbohydrate kinase FGGY N-terminal" evidence="5">
    <location>
        <begin position="5"/>
        <end position="242"/>
    </location>
</feature>
<dbReference type="GO" id="GO:0004856">
    <property type="term" value="F:D-xylulokinase activity"/>
    <property type="evidence" value="ECO:0007669"/>
    <property type="project" value="UniProtKB-EC"/>
</dbReference>
<dbReference type="GO" id="GO:0042732">
    <property type="term" value="P:D-xylose metabolic process"/>
    <property type="evidence" value="ECO:0007669"/>
    <property type="project" value="UniProtKB-KW"/>
</dbReference>
<name>A0A7W5CGH8_9MICO</name>
<protein>
    <submittedName>
        <fullName evidence="7">Xylulokinase</fullName>
        <ecNumber evidence="7">2.7.1.17</ecNumber>
    </submittedName>
</protein>
<evidence type="ECO:0000256" key="4">
    <source>
        <dbReference type="ARBA" id="ARBA00022777"/>
    </source>
</evidence>
<evidence type="ECO:0000313" key="7">
    <source>
        <dbReference type="EMBL" id="MBB3157207.1"/>
    </source>
</evidence>
<dbReference type="PANTHER" id="PTHR43095:SF5">
    <property type="entry name" value="XYLULOSE KINASE"/>
    <property type="match status" value="1"/>
</dbReference>
<dbReference type="Proteomes" id="UP000543579">
    <property type="component" value="Unassembled WGS sequence"/>
</dbReference>
<reference evidence="7 8" key="1">
    <citation type="submission" date="2020-08" db="EMBL/GenBank/DDBJ databases">
        <title>Genomic Encyclopedia of Type Strains, Phase III (KMG-III): the genomes of soil and plant-associated and newly described type strains.</title>
        <authorList>
            <person name="Whitman W."/>
        </authorList>
    </citation>
    <scope>NUCLEOTIDE SEQUENCE [LARGE SCALE GENOMIC DNA]</scope>
    <source>
        <strain evidence="7 8">CECT 8356</strain>
    </source>
</reference>
<dbReference type="AlphaFoldDB" id="A0A7W5CGH8"/>
<dbReference type="InterPro" id="IPR018485">
    <property type="entry name" value="FGGY_C"/>
</dbReference>
<dbReference type="Pfam" id="PF00370">
    <property type="entry name" value="FGGY_N"/>
    <property type="match status" value="1"/>
</dbReference>
<comment type="similarity">
    <text evidence="1">Belongs to the FGGY kinase family.</text>
</comment>